<dbReference type="InterPro" id="IPR013216">
    <property type="entry name" value="Methyltransf_11"/>
</dbReference>
<proteinExistence type="predicted"/>
<dbReference type="AlphaFoldDB" id="A0A0B1ZVM5"/>
<organism evidence="5 6">
    <name type="scientific">Novosphingobium malaysiense</name>
    <dbReference type="NCBI Taxonomy" id="1348853"/>
    <lineage>
        <taxon>Bacteria</taxon>
        <taxon>Pseudomonadati</taxon>
        <taxon>Pseudomonadota</taxon>
        <taxon>Alphaproteobacteria</taxon>
        <taxon>Sphingomonadales</taxon>
        <taxon>Sphingomonadaceae</taxon>
        <taxon>Novosphingobium</taxon>
    </lineage>
</organism>
<dbReference type="Gene3D" id="3.40.50.150">
    <property type="entry name" value="Vaccinia Virus protein VP39"/>
    <property type="match status" value="1"/>
</dbReference>
<dbReference type="InterPro" id="IPR029063">
    <property type="entry name" value="SAM-dependent_MTases_sf"/>
</dbReference>
<evidence type="ECO:0000256" key="2">
    <source>
        <dbReference type="ARBA" id="ARBA00022679"/>
    </source>
</evidence>
<sequence>MTFARRLASQLARPSGTAGRLLGNAMDIVNRRPLRLAVDMLAPLAGESILDAGCGTGAAMAEMLGRAPCHVTGADASETMVAAARRRLGTRAECVRASLEDLPFAPVSFDAVLALNVLYFNDDANGMLRALHRVLRPGGRLIAYVTHRDTMQDWPFANEGLHRLYDAVALREALLTSGFACTPHDVHDVAVTRSVKGLFVHAVR</sequence>
<keyword evidence="3" id="KW-0949">S-adenosyl-L-methionine</keyword>
<evidence type="ECO:0000259" key="4">
    <source>
        <dbReference type="Pfam" id="PF08241"/>
    </source>
</evidence>
<dbReference type="PANTHER" id="PTHR43464">
    <property type="entry name" value="METHYLTRANSFERASE"/>
    <property type="match status" value="1"/>
</dbReference>
<dbReference type="Pfam" id="PF08241">
    <property type="entry name" value="Methyltransf_11"/>
    <property type="match status" value="1"/>
</dbReference>
<keyword evidence="2 5" id="KW-0808">Transferase</keyword>
<evidence type="ECO:0000313" key="6">
    <source>
        <dbReference type="Proteomes" id="UP000031057"/>
    </source>
</evidence>
<reference evidence="5 6" key="1">
    <citation type="submission" date="2014-10" db="EMBL/GenBank/DDBJ databases">
        <title>Genome sequence of Novosphingobium malaysiense MUSC 273(T).</title>
        <authorList>
            <person name="Lee L.-H."/>
        </authorList>
    </citation>
    <scope>NUCLEOTIDE SEQUENCE [LARGE SCALE GENOMIC DNA]</scope>
    <source>
        <strain evidence="5 6">MUSC 273</strain>
    </source>
</reference>
<dbReference type="Proteomes" id="UP000031057">
    <property type="component" value="Unassembled WGS sequence"/>
</dbReference>
<evidence type="ECO:0000313" key="5">
    <source>
        <dbReference type="EMBL" id="KHK93514.1"/>
    </source>
</evidence>
<accession>A0A0B1ZVM5</accession>
<keyword evidence="1 5" id="KW-0489">Methyltransferase</keyword>
<keyword evidence="6" id="KW-1185">Reference proteome</keyword>
<dbReference type="EMBL" id="JTDI01000001">
    <property type="protein sequence ID" value="KHK93514.1"/>
    <property type="molecule type" value="Genomic_DNA"/>
</dbReference>
<evidence type="ECO:0000256" key="3">
    <source>
        <dbReference type="ARBA" id="ARBA00022691"/>
    </source>
</evidence>
<evidence type="ECO:0000256" key="1">
    <source>
        <dbReference type="ARBA" id="ARBA00022603"/>
    </source>
</evidence>
<dbReference type="GO" id="GO:0032259">
    <property type="term" value="P:methylation"/>
    <property type="evidence" value="ECO:0007669"/>
    <property type="project" value="UniProtKB-KW"/>
</dbReference>
<dbReference type="PANTHER" id="PTHR43464:SF19">
    <property type="entry name" value="UBIQUINONE BIOSYNTHESIS O-METHYLTRANSFERASE, MITOCHONDRIAL"/>
    <property type="match status" value="1"/>
</dbReference>
<dbReference type="CDD" id="cd02440">
    <property type="entry name" value="AdoMet_MTases"/>
    <property type="match status" value="1"/>
</dbReference>
<dbReference type="STRING" id="1348853.LK12_04475"/>
<name>A0A0B1ZVM5_9SPHN</name>
<feature type="domain" description="Methyltransferase type 11" evidence="4">
    <location>
        <begin position="50"/>
        <end position="142"/>
    </location>
</feature>
<dbReference type="RefSeq" id="WP_039279731.1">
    <property type="nucleotide sequence ID" value="NZ_JTDI01000001.1"/>
</dbReference>
<dbReference type="SUPFAM" id="SSF53335">
    <property type="entry name" value="S-adenosyl-L-methionine-dependent methyltransferases"/>
    <property type="match status" value="1"/>
</dbReference>
<protein>
    <submittedName>
        <fullName evidence="5">Methyltransferase type 11</fullName>
    </submittedName>
</protein>
<gene>
    <name evidence="5" type="ORF">LK12_04475</name>
</gene>
<dbReference type="GO" id="GO:0008757">
    <property type="term" value="F:S-adenosylmethionine-dependent methyltransferase activity"/>
    <property type="evidence" value="ECO:0007669"/>
    <property type="project" value="InterPro"/>
</dbReference>
<comment type="caution">
    <text evidence="5">The sequence shown here is derived from an EMBL/GenBank/DDBJ whole genome shotgun (WGS) entry which is preliminary data.</text>
</comment>
<dbReference type="OrthoDB" id="5642573at2"/>